<dbReference type="AlphaFoldDB" id="A0A3M7RNL0"/>
<evidence type="ECO:0000313" key="5">
    <source>
        <dbReference type="EMBL" id="RNA24915.1"/>
    </source>
</evidence>
<comment type="caution">
    <text evidence="5">The sequence shown here is derived from an EMBL/GenBank/DDBJ whole genome shotgun (WGS) entry which is preliminary data.</text>
</comment>
<dbReference type="OrthoDB" id="10020456at2759"/>
<feature type="compositionally biased region" description="Polar residues" evidence="3">
    <location>
        <begin position="183"/>
        <end position="203"/>
    </location>
</feature>
<evidence type="ECO:0000256" key="3">
    <source>
        <dbReference type="SAM" id="MobiDB-lite"/>
    </source>
</evidence>
<feature type="region of interest" description="Disordered" evidence="3">
    <location>
        <begin position="165"/>
        <end position="203"/>
    </location>
</feature>
<evidence type="ECO:0000256" key="2">
    <source>
        <dbReference type="PROSITE-ProRule" id="PRU00124"/>
    </source>
</evidence>
<dbReference type="SMART" id="SM00192">
    <property type="entry name" value="LDLa"/>
    <property type="match status" value="1"/>
</dbReference>
<proteinExistence type="predicted"/>
<name>A0A3M7RNL0_BRAPC</name>
<dbReference type="CDD" id="cd00112">
    <property type="entry name" value="LDLa"/>
    <property type="match status" value="1"/>
</dbReference>
<comment type="caution">
    <text evidence="2">Lacks conserved residue(s) required for the propagation of feature annotation.</text>
</comment>
<keyword evidence="1" id="KW-1015">Disulfide bond</keyword>
<organism evidence="5 6">
    <name type="scientific">Brachionus plicatilis</name>
    <name type="common">Marine rotifer</name>
    <name type="synonym">Brachionus muelleri</name>
    <dbReference type="NCBI Taxonomy" id="10195"/>
    <lineage>
        <taxon>Eukaryota</taxon>
        <taxon>Metazoa</taxon>
        <taxon>Spiralia</taxon>
        <taxon>Gnathifera</taxon>
        <taxon>Rotifera</taxon>
        <taxon>Eurotatoria</taxon>
        <taxon>Monogononta</taxon>
        <taxon>Pseudotrocha</taxon>
        <taxon>Ploima</taxon>
        <taxon>Brachionidae</taxon>
        <taxon>Brachionus</taxon>
    </lineage>
</organism>
<dbReference type="STRING" id="10195.A0A3M7RNL0"/>
<dbReference type="Proteomes" id="UP000276133">
    <property type="component" value="Unassembled WGS sequence"/>
</dbReference>
<evidence type="ECO:0000256" key="1">
    <source>
        <dbReference type="ARBA" id="ARBA00023157"/>
    </source>
</evidence>
<keyword evidence="6" id="KW-1185">Reference proteome</keyword>
<evidence type="ECO:0000313" key="6">
    <source>
        <dbReference type="Proteomes" id="UP000276133"/>
    </source>
</evidence>
<dbReference type="InterPro" id="IPR002172">
    <property type="entry name" value="LDrepeatLR_classA_rpt"/>
</dbReference>
<keyword evidence="4" id="KW-0812">Transmembrane</keyword>
<reference evidence="5 6" key="1">
    <citation type="journal article" date="2018" name="Sci. Rep.">
        <title>Genomic signatures of local adaptation to the degree of environmental predictability in rotifers.</title>
        <authorList>
            <person name="Franch-Gras L."/>
            <person name="Hahn C."/>
            <person name="Garcia-Roger E.M."/>
            <person name="Carmona M.J."/>
            <person name="Serra M."/>
            <person name="Gomez A."/>
        </authorList>
    </citation>
    <scope>NUCLEOTIDE SEQUENCE [LARGE SCALE GENOMIC DNA]</scope>
    <source>
        <strain evidence="5">HYR1</strain>
    </source>
</reference>
<evidence type="ECO:0000256" key="4">
    <source>
        <dbReference type="SAM" id="Phobius"/>
    </source>
</evidence>
<dbReference type="EMBL" id="REGN01003020">
    <property type="protein sequence ID" value="RNA24915.1"/>
    <property type="molecule type" value="Genomic_DNA"/>
</dbReference>
<dbReference type="Pfam" id="PF00057">
    <property type="entry name" value="Ldl_recept_a"/>
    <property type="match status" value="1"/>
</dbReference>
<feature type="transmembrane region" description="Helical" evidence="4">
    <location>
        <begin position="96"/>
        <end position="118"/>
    </location>
</feature>
<dbReference type="InterPro" id="IPR036055">
    <property type="entry name" value="LDL_receptor-like_sf"/>
</dbReference>
<sequence>MNRQDSSQTTTREIKTPKTKNGFFATWNGIRLADDCQEEFQCKGGEYCIDSKNFLCQQTYRYCISKSLVCDGILNCDTGDESDEKHCELTFLESRIFIMIALIGPTIFIFISIIFCIIHKINKVKLEEEKTESGHKFPMPTFIVARESENNMKTAKILVFRKNETDRLRDPSPSSDPFDSSEITDNSDNQKLSKTDASNFFPSKNTESKTRILDDVDSNYSKRACGDGLLESHLYIKKLRDEEVLSKLFSSLIENHKIIKT</sequence>
<accession>A0A3M7RNL0</accession>
<dbReference type="SUPFAM" id="SSF57424">
    <property type="entry name" value="LDL receptor-like module"/>
    <property type="match status" value="1"/>
</dbReference>
<feature type="compositionally biased region" description="Low complexity" evidence="3">
    <location>
        <begin position="171"/>
        <end position="181"/>
    </location>
</feature>
<gene>
    <name evidence="5" type="ORF">BpHYR1_009181</name>
</gene>
<protein>
    <submittedName>
        <fullName evidence="5">CUB domain-containing</fullName>
    </submittedName>
</protein>
<keyword evidence="4" id="KW-0472">Membrane</keyword>
<dbReference type="PROSITE" id="PS50068">
    <property type="entry name" value="LDLRA_2"/>
    <property type="match status" value="1"/>
</dbReference>
<dbReference type="Gene3D" id="2.40.128.620">
    <property type="match status" value="1"/>
</dbReference>
<keyword evidence="4" id="KW-1133">Transmembrane helix</keyword>